<name>A0A3P8UUR6_CYNSE</name>
<keyword evidence="2" id="KW-1185">Reference proteome</keyword>
<dbReference type="Proteomes" id="UP000265120">
    <property type="component" value="Chromosome 16"/>
</dbReference>
<reference evidence="1" key="2">
    <citation type="submission" date="2025-08" db="UniProtKB">
        <authorList>
            <consortium name="Ensembl"/>
        </authorList>
    </citation>
    <scope>IDENTIFICATION</scope>
</reference>
<sequence length="100" mass="10933">PPLSPSCDCYKKYTTGLVLSRAQSAYYICQHLSKICLLSPYKKVGFLIHSQFQKIELSRILSTLVYLCLTKSFGGSGGLVVKEANLGPEGSKSLLMPGLF</sequence>
<reference evidence="1" key="3">
    <citation type="submission" date="2025-09" db="UniProtKB">
        <authorList>
            <consortium name="Ensembl"/>
        </authorList>
    </citation>
    <scope>IDENTIFICATION</scope>
</reference>
<evidence type="ECO:0000313" key="2">
    <source>
        <dbReference type="Proteomes" id="UP000265120"/>
    </source>
</evidence>
<protein>
    <submittedName>
        <fullName evidence="1">Uncharacterized protein</fullName>
    </submittedName>
</protein>
<organism evidence="1 2">
    <name type="scientific">Cynoglossus semilaevis</name>
    <name type="common">Tongue sole</name>
    <dbReference type="NCBI Taxonomy" id="244447"/>
    <lineage>
        <taxon>Eukaryota</taxon>
        <taxon>Metazoa</taxon>
        <taxon>Chordata</taxon>
        <taxon>Craniata</taxon>
        <taxon>Vertebrata</taxon>
        <taxon>Euteleostomi</taxon>
        <taxon>Actinopterygii</taxon>
        <taxon>Neopterygii</taxon>
        <taxon>Teleostei</taxon>
        <taxon>Neoteleostei</taxon>
        <taxon>Acanthomorphata</taxon>
        <taxon>Carangaria</taxon>
        <taxon>Pleuronectiformes</taxon>
        <taxon>Pleuronectoidei</taxon>
        <taxon>Cynoglossidae</taxon>
        <taxon>Cynoglossinae</taxon>
        <taxon>Cynoglossus</taxon>
    </lineage>
</organism>
<proteinExistence type="predicted"/>
<dbReference type="AlphaFoldDB" id="A0A3P8UUR6"/>
<reference evidence="1 2" key="1">
    <citation type="journal article" date="2014" name="Nat. Genet.">
        <title>Whole-genome sequence of a flatfish provides insights into ZW sex chromosome evolution and adaptation to a benthic lifestyle.</title>
        <authorList>
            <person name="Chen S."/>
            <person name="Zhang G."/>
            <person name="Shao C."/>
            <person name="Huang Q."/>
            <person name="Liu G."/>
            <person name="Zhang P."/>
            <person name="Song W."/>
            <person name="An N."/>
            <person name="Chalopin D."/>
            <person name="Volff J.N."/>
            <person name="Hong Y."/>
            <person name="Li Q."/>
            <person name="Sha Z."/>
            <person name="Zhou H."/>
            <person name="Xie M."/>
            <person name="Yu Q."/>
            <person name="Liu Y."/>
            <person name="Xiang H."/>
            <person name="Wang N."/>
            <person name="Wu K."/>
            <person name="Yang C."/>
            <person name="Zhou Q."/>
            <person name="Liao X."/>
            <person name="Yang L."/>
            <person name="Hu Q."/>
            <person name="Zhang J."/>
            <person name="Meng L."/>
            <person name="Jin L."/>
            <person name="Tian Y."/>
            <person name="Lian J."/>
            <person name="Yang J."/>
            <person name="Miao G."/>
            <person name="Liu S."/>
            <person name="Liang Z."/>
            <person name="Yan F."/>
            <person name="Li Y."/>
            <person name="Sun B."/>
            <person name="Zhang H."/>
            <person name="Zhang J."/>
            <person name="Zhu Y."/>
            <person name="Du M."/>
            <person name="Zhao Y."/>
            <person name="Schartl M."/>
            <person name="Tang Q."/>
            <person name="Wang J."/>
        </authorList>
    </citation>
    <scope>NUCLEOTIDE SEQUENCE</scope>
</reference>
<dbReference type="Ensembl" id="ENSCSET00000004517.1">
    <property type="protein sequence ID" value="ENSCSEP00000004461.1"/>
    <property type="gene ID" value="ENSCSEG00000002899.1"/>
</dbReference>
<dbReference type="InParanoid" id="A0A3P8UUR6"/>
<accession>A0A3P8UUR6</accession>
<evidence type="ECO:0000313" key="1">
    <source>
        <dbReference type="Ensembl" id="ENSCSEP00000004461.1"/>
    </source>
</evidence>